<reference evidence="1" key="1">
    <citation type="submission" date="2021-05" db="EMBL/GenBank/DDBJ databases">
        <title>Comparative genomics of three Colletotrichum scovillei strains and genetic complementation revealed genes involved fungal growth and virulence on chili pepper.</title>
        <authorList>
            <person name="Hsieh D.-K."/>
            <person name="Chuang S.-C."/>
            <person name="Chen C.-Y."/>
            <person name="Chao Y.-T."/>
            <person name="Lu M.-Y.J."/>
            <person name="Lee M.-H."/>
            <person name="Shih M.-C."/>
        </authorList>
    </citation>
    <scope>NUCLEOTIDE SEQUENCE</scope>
    <source>
        <strain evidence="1">Coll-153</strain>
    </source>
</reference>
<accession>A0A9P7RFA5</accession>
<proteinExistence type="predicted"/>
<name>A0A9P7RFA5_9PEZI</name>
<dbReference type="AlphaFoldDB" id="A0A9P7RFA5"/>
<evidence type="ECO:0000313" key="2">
    <source>
        <dbReference type="Proteomes" id="UP000699042"/>
    </source>
</evidence>
<dbReference type="EMBL" id="JAESDN010000001">
    <property type="protein sequence ID" value="KAG7057111.1"/>
    <property type="molecule type" value="Genomic_DNA"/>
</dbReference>
<protein>
    <submittedName>
        <fullName evidence="1">Uncharacterized protein</fullName>
    </submittedName>
</protein>
<evidence type="ECO:0000313" key="1">
    <source>
        <dbReference type="EMBL" id="KAG7057111.1"/>
    </source>
</evidence>
<dbReference type="Proteomes" id="UP000699042">
    <property type="component" value="Unassembled WGS sequence"/>
</dbReference>
<keyword evidence="2" id="KW-1185">Reference proteome</keyword>
<comment type="caution">
    <text evidence="1">The sequence shown here is derived from an EMBL/GenBank/DDBJ whole genome shotgun (WGS) entry which is preliminary data.</text>
</comment>
<sequence length="83" mass="9649">MRSRCHPTPAYWLPRGWLAFSMFFCNTCYLRDVVGPLVRGTKYLSAPTKPPRIYFLDHDTIAIHKHLMIGRLPTSDSRATLER</sequence>
<organism evidence="1 2">
    <name type="scientific">Colletotrichum scovillei</name>
    <dbReference type="NCBI Taxonomy" id="1209932"/>
    <lineage>
        <taxon>Eukaryota</taxon>
        <taxon>Fungi</taxon>
        <taxon>Dikarya</taxon>
        <taxon>Ascomycota</taxon>
        <taxon>Pezizomycotina</taxon>
        <taxon>Sordariomycetes</taxon>
        <taxon>Hypocreomycetidae</taxon>
        <taxon>Glomerellales</taxon>
        <taxon>Glomerellaceae</taxon>
        <taxon>Colletotrichum</taxon>
        <taxon>Colletotrichum acutatum species complex</taxon>
    </lineage>
</organism>
<gene>
    <name evidence="1" type="ORF">JMJ77_004503</name>
</gene>